<evidence type="ECO:0000256" key="4">
    <source>
        <dbReference type="ARBA" id="ARBA00023136"/>
    </source>
</evidence>
<dbReference type="Pfam" id="PF00916">
    <property type="entry name" value="Sulfate_transp"/>
    <property type="match status" value="1"/>
</dbReference>
<evidence type="ECO:0000313" key="8">
    <source>
        <dbReference type="Proteomes" id="UP001499967"/>
    </source>
</evidence>
<dbReference type="RefSeq" id="WP_343938551.1">
    <property type="nucleotide sequence ID" value="NZ_BAAAHP010000014.1"/>
</dbReference>
<dbReference type="Pfam" id="PF01740">
    <property type="entry name" value="STAS"/>
    <property type="match status" value="1"/>
</dbReference>
<keyword evidence="2 5" id="KW-0812">Transmembrane</keyword>
<feature type="transmembrane region" description="Helical" evidence="5">
    <location>
        <begin position="342"/>
        <end position="375"/>
    </location>
</feature>
<keyword evidence="4 5" id="KW-0472">Membrane</keyword>
<dbReference type="Proteomes" id="UP001499967">
    <property type="component" value="Unassembled WGS sequence"/>
</dbReference>
<dbReference type="InterPro" id="IPR011547">
    <property type="entry name" value="SLC26A/SulP_dom"/>
</dbReference>
<dbReference type="Gene3D" id="3.30.750.24">
    <property type="entry name" value="STAS domain"/>
    <property type="match status" value="1"/>
</dbReference>
<evidence type="ECO:0000313" key="7">
    <source>
        <dbReference type="EMBL" id="GAA0922358.1"/>
    </source>
</evidence>
<dbReference type="SUPFAM" id="SSF52091">
    <property type="entry name" value="SpoIIaa-like"/>
    <property type="match status" value="1"/>
</dbReference>
<evidence type="ECO:0000256" key="5">
    <source>
        <dbReference type="SAM" id="Phobius"/>
    </source>
</evidence>
<name>A0ABP3ZL12_9PSEU</name>
<dbReference type="EMBL" id="BAAAHP010000014">
    <property type="protein sequence ID" value="GAA0922358.1"/>
    <property type="molecule type" value="Genomic_DNA"/>
</dbReference>
<accession>A0ABP3ZL12</accession>
<reference evidence="8" key="1">
    <citation type="journal article" date="2019" name="Int. J. Syst. Evol. Microbiol.">
        <title>The Global Catalogue of Microorganisms (GCM) 10K type strain sequencing project: providing services to taxonomists for standard genome sequencing and annotation.</title>
        <authorList>
            <consortium name="The Broad Institute Genomics Platform"/>
            <consortium name="The Broad Institute Genome Sequencing Center for Infectious Disease"/>
            <person name="Wu L."/>
            <person name="Ma J."/>
        </authorList>
    </citation>
    <scope>NUCLEOTIDE SEQUENCE [LARGE SCALE GENOMIC DNA]</scope>
    <source>
        <strain evidence="8">JCM 11117</strain>
    </source>
</reference>
<dbReference type="PANTHER" id="PTHR11814">
    <property type="entry name" value="SULFATE TRANSPORTER"/>
    <property type="match status" value="1"/>
</dbReference>
<feature type="transmembrane region" description="Helical" evidence="5">
    <location>
        <begin position="113"/>
        <end position="134"/>
    </location>
</feature>
<dbReference type="CDD" id="cd07042">
    <property type="entry name" value="STAS_SulP_like_sulfate_transporter"/>
    <property type="match status" value="1"/>
</dbReference>
<feature type="transmembrane region" description="Helical" evidence="5">
    <location>
        <begin position="395"/>
        <end position="423"/>
    </location>
</feature>
<dbReference type="InterPro" id="IPR001902">
    <property type="entry name" value="SLC26A/SulP_fam"/>
</dbReference>
<feature type="transmembrane region" description="Helical" evidence="5">
    <location>
        <begin position="146"/>
        <end position="164"/>
    </location>
</feature>
<proteinExistence type="predicted"/>
<feature type="transmembrane region" description="Helical" evidence="5">
    <location>
        <begin position="64"/>
        <end position="81"/>
    </location>
</feature>
<sequence length="577" mass="59442">MKWGIARFTRGSARLGAGLRPGLTALRRHDLGAVRGDTVAGLTVAAYLVPQVLAYAQVAGLTPVAGLWASTAALAAYAVFGSSRQLSVGPESTTALMTAIAIAPLAAGDPHRYAVLAAATALLVGGVCLLGWVARLGFLADLLSRPVLVGYLTGISLIMIASQLENVTGVHTTGGTFFGPVASFVRGLGGAHLPTLLLSAAVLAFLLIVSVLVPRAPGPLLAVLLAAASTALFALDRLGVRTVGAVAPGLPAPELPAVTAGDLAQLILPAVGVTIVAYSDNVITGRAFAARRGEDLDADQEMLALGVANAASGVIHGFPVSSSGTRTVINDAMGGRSQLSSLVTLIAVVAVLVAAGPVLSAFPMAALGALVVYAAVRLIDVAEFRRFARFRHSELAIALATTVAVLAVGVLNGVLVAVGISILDLLRKVSRPHDGILGFVPGLAGMHDVDDYPDATTEPGLVVYRYDAPLCFANAENFRRRALAALDAADPPARWLLLNTEAIVELDITAADTLHTLCDELDRRGVVPALARVKQDLLVYLDDSGLRERIGDDRIFPTLPTAVAGFRASTGTPTDPP</sequence>
<feature type="transmembrane region" description="Helical" evidence="5">
    <location>
        <begin position="196"/>
        <end position="213"/>
    </location>
</feature>
<gene>
    <name evidence="7" type="ORF">GCM10009559_05790</name>
</gene>
<evidence type="ECO:0000256" key="3">
    <source>
        <dbReference type="ARBA" id="ARBA00022989"/>
    </source>
</evidence>
<feature type="domain" description="STAS" evidence="6">
    <location>
        <begin position="451"/>
        <end position="566"/>
    </location>
</feature>
<dbReference type="InterPro" id="IPR036513">
    <property type="entry name" value="STAS_dom_sf"/>
</dbReference>
<comment type="subcellular location">
    <subcellularLocation>
        <location evidence="1">Membrane</location>
        <topology evidence="1">Multi-pass membrane protein</topology>
    </subcellularLocation>
</comment>
<organism evidence="7 8">
    <name type="scientific">Pseudonocardia zijingensis</name>
    <dbReference type="NCBI Taxonomy" id="153376"/>
    <lineage>
        <taxon>Bacteria</taxon>
        <taxon>Bacillati</taxon>
        <taxon>Actinomycetota</taxon>
        <taxon>Actinomycetes</taxon>
        <taxon>Pseudonocardiales</taxon>
        <taxon>Pseudonocardiaceae</taxon>
        <taxon>Pseudonocardia</taxon>
    </lineage>
</organism>
<evidence type="ECO:0000256" key="1">
    <source>
        <dbReference type="ARBA" id="ARBA00004141"/>
    </source>
</evidence>
<protein>
    <submittedName>
        <fullName evidence="7">SulP family inorganic anion transporter</fullName>
    </submittedName>
</protein>
<dbReference type="InterPro" id="IPR002645">
    <property type="entry name" value="STAS_dom"/>
</dbReference>
<comment type="caution">
    <text evidence="7">The sequence shown here is derived from an EMBL/GenBank/DDBJ whole genome shotgun (WGS) entry which is preliminary data.</text>
</comment>
<evidence type="ECO:0000256" key="2">
    <source>
        <dbReference type="ARBA" id="ARBA00022692"/>
    </source>
</evidence>
<evidence type="ECO:0000259" key="6">
    <source>
        <dbReference type="PROSITE" id="PS50801"/>
    </source>
</evidence>
<dbReference type="PROSITE" id="PS50801">
    <property type="entry name" value="STAS"/>
    <property type="match status" value="1"/>
</dbReference>
<feature type="transmembrane region" description="Helical" evidence="5">
    <location>
        <begin position="219"/>
        <end position="235"/>
    </location>
</feature>
<keyword evidence="3 5" id="KW-1133">Transmembrane helix</keyword>
<keyword evidence="8" id="KW-1185">Reference proteome</keyword>